<dbReference type="CDD" id="cd00303">
    <property type="entry name" value="retropepsin_like"/>
    <property type="match status" value="1"/>
</dbReference>
<keyword evidence="8 14" id="KW-0863">Zinc-finger</keyword>
<keyword evidence="12" id="KW-0695">RNA-directed DNA polymerase</keyword>
<keyword evidence="6" id="KW-0064">Aspartyl protease</keyword>
<dbReference type="InterPro" id="IPR036397">
    <property type="entry name" value="RNaseH_sf"/>
</dbReference>
<dbReference type="PROSITE" id="PS50158">
    <property type="entry name" value="ZF_CCHC"/>
    <property type="match status" value="1"/>
</dbReference>
<dbReference type="PROSITE" id="PS50878">
    <property type="entry name" value="RT_POL"/>
    <property type="match status" value="1"/>
</dbReference>
<dbReference type="CDD" id="cd01647">
    <property type="entry name" value="RT_LTR"/>
    <property type="match status" value="1"/>
</dbReference>
<evidence type="ECO:0000256" key="3">
    <source>
        <dbReference type="ARBA" id="ARBA00022679"/>
    </source>
</evidence>
<dbReference type="EC" id="2.7.7.49" evidence="1"/>
<feature type="region of interest" description="Disordered" evidence="15">
    <location>
        <begin position="409"/>
        <end position="439"/>
    </location>
</feature>
<evidence type="ECO:0000256" key="2">
    <source>
        <dbReference type="ARBA" id="ARBA00022670"/>
    </source>
</evidence>
<dbReference type="InterPro" id="IPR043502">
    <property type="entry name" value="DNA/RNA_pol_sf"/>
</dbReference>
<dbReference type="InterPro" id="IPR043128">
    <property type="entry name" value="Rev_trsase/Diguanyl_cyclase"/>
</dbReference>
<dbReference type="InterPro" id="IPR001878">
    <property type="entry name" value="Znf_CCHC"/>
</dbReference>
<dbReference type="GO" id="GO:0006508">
    <property type="term" value="P:proteolysis"/>
    <property type="evidence" value="ECO:0007669"/>
    <property type="project" value="UniProtKB-KW"/>
</dbReference>
<dbReference type="InterPro" id="IPR041373">
    <property type="entry name" value="RT_RNaseH"/>
</dbReference>
<feature type="domain" description="CCHC-type" evidence="16">
    <location>
        <begin position="820"/>
        <end position="836"/>
    </location>
</feature>
<keyword evidence="3" id="KW-0808">Transferase</keyword>
<dbReference type="InterPro" id="IPR001969">
    <property type="entry name" value="Aspartic_peptidase_AS"/>
</dbReference>
<evidence type="ECO:0000256" key="12">
    <source>
        <dbReference type="ARBA" id="ARBA00022918"/>
    </source>
</evidence>
<accession>A0A6G8IUT2</accession>
<dbReference type="SUPFAM" id="SSF50630">
    <property type="entry name" value="Acid proteases"/>
    <property type="match status" value="1"/>
</dbReference>
<keyword evidence="13" id="KW-1160">Virus entry into host cell</keyword>
<evidence type="ECO:0000259" key="16">
    <source>
        <dbReference type="PROSITE" id="PS50158"/>
    </source>
</evidence>
<evidence type="ECO:0000256" key="10">
    <source>
        <dbReference type="ARBA" id="ARBA00022833"/>
    </source>
</evidence>
<evidence type="ECO:0000256" key="1">
    <source>
        <dbReference type="ARBA" id="ARBA00012493"/>
    </source>
</evidence>
<dbReference type="GO" id="GO:0004519">
    <property type="term" value="F:endonuclease activity"/>
    <property type="evidence" value="ECO:0007669"/>
    <property type="project" value="UniProtKB-KW"/>
</dbReference>
<dbReference type="PANTHER" id="PTHR33064">
    <property type="entry name" value="POL PROTEIN"/>
    <property type="match status" value="1"/>
</dbReference>
<dbReference type="Pfam" id="PF00077">
    <property type="entry name" value="RVP"/>
    <property type="match status" value="1"/>
</dbReference>
<feature type="region of interest" description="Disordered" evidence="15">
    <location>
        <begin position="1825"/>
        <end position="1850"/>
    </location>
</feature>
<dbReference type="PROSITE" id="PS00141">
    <property type="entry name" value="ASP_PROTEASE"/>
    <property type="match status" value="1"/>
</dbReference>
<keyword evidence="8 14" id="KW-0479">Metal-binding</keyword>
<evidence type="ECO:0000256" key="14">
    <source>
        <dbReference type="PROSITE-ProRule" id="PRU00047"/>
    </source>
</evidence>
<dbReference type="Gene3D" id="2.40.70.10">
    <property type="entry name" value="Acid Proteases"/>
    <property type="match status" value="1"/>
</dbReference>
<organism evidence="18">
    <name type="scientific">Cacao swollen shoot virus</name>
    <dbReference type="NCBI Taxonomy" id="31559"/>
    <lineage>
        <taxon>Viruses</taxon>
        <taxon>Riboviria</taxon>
        <taxon>Pararnavirae</taxon>
        <taxon>Artverviricota</taxon>
        <taxon>Revtraviricetes</taxon>
        <taxon>Ortervirales</taxon>
        <taxon>Caulimoviridae</taxon>
        <taxon>Badnavirus</taxon>
        <taxon>Badnavirus etainflatheobromae</taxon>
    </lineage>
</organism>
<evidence type="ECO:0000256" key="5">
    <source>
        <dbReference type="ARBA" id="ARBA00022722"/>
    </source>
</evidence>
<evidence type="ECO:0000313" key="18">
    <source>
        <dbReference type="EMBL" id="QIM56922.1"/>
    </source>
</evidence>
<dbReference type="InterPro" id="IPR036875">
    <property type="entry name" value="Znf_CCHC_sf"/>
</dbReference>
<dbReference type="Gene3D" id="3.30.420.10">
    <property type="entry name" value="Ribonuclease H-like superfamily/Ribonuclease H"/>
    <property type="match status" value="1"/>
</dbReference>
<evidence type="ECO:0000256" key="15">
    <source>
        <dbReference type="SAM" id="MobiDB-lite"/>
    </source>
</evidence>
<evidence type="ECO:0000256" key="9">
    <source>
        <dbReference type="ARBA" id="ARBA00022801"/>
    </source>
</evidence>
<proteinExistence type="predicted"/>
<dbReference type="Pfam" id="PF17917">
    <property type="entry name" value="RT_RNaseH"/>
    <property type="match status" value="1"/>
</dbReference>
<feature type="region of interest" description="Disordered" evidence="15">
    <location>
        <begin position="1"/>
        <end position="51"/>
    </location>
</feature>
<evidence type="ECO:0000256" key="8">
    <source>
        <dbReference type="ARBA" id="ARBA00022771"/>
    </source>
</evidence>
<dbReference type="InterPro" id="IPR021109">
    <property type="entry name" value="Peptidase_aspartic_dom_sf"/>
</dbReference>
<dbReference type="Pfam" id="PF22909">
    <property type="entry name" value="Caulimovir_coat_dom"/>
    <property type="match status" value="1"/>
</dbReference>
<feature type="compositionally biased region" description="Basic residues" evidence="15">
    <location>
        <begin position="789"/>
        <end position="799"/>
    </location>
</feature>
<protein>
    <recommendedName>
        <fullName evidence="1">RNA-directed DNA polymerase</fullName>
        <ecNumber evidence="1">2.7.7.49</ecNumber>
    </recommendedName>
</protein>
<evidence type="ECO:0000256" key="6">
    <source>
        <dbReference type="ARBA" id="ARBA00022750"/>
    </source>
</evidence>
<reference evidence="18" key="1">
    <citation type="submission" date="2019-07" db="EMBL/GenBank/DDBJ databases">
        <authorList>
            <person name="Muller E."/>
        </authorList>
    </citation>
    <scope>NUCLEOTIDE SEQUENCE</scope>
    <source>
        <strain evidence="18">CSSV-Gha4-15</strain>
    </source>
</reference>
<feature type="compositionally biased region" description="Polar residues" evidence="15">
    <location>
        <begin position="1052"/>
        <end position="1061"/>
    </location>
</feature>
<sequence>MFRRSSSMPAEPRVSSSRTMEETTTGTTNVPTYDDQLRSYRNGQRRRHNIGRSLRRLNNRLHGRTYEETLEQEVAPETTLRLSMRERARLVPAEVLYHSRTDDAQHGVYNHRSEEAILCTTNQVDRSFIQNESMERLQQSNYAFIHIGILQVRIQTLHRQQQGTTALVVFRDTRWEGDRAIFAQMEVDLTRGSRLVYAIPDTMMTIRDFCRHVHLSILTRGYEQWQNGEANLLVTRGMVGRLSNTSNVGFAYSISGVTDYLTTHGVRAIQGKAYSASEVQGRNWFLQPVQVPEIPLQPQQVTSRNLLGGVVSLRFSNYTEAPEQPEQRFNSQDEEVDSDEEQIIAIMIGGREVPDEVWNDDDYWTAITPQPGVPKPEKEIWDTLGQPSGKYDFMVKYTAPKYEYEGPIVPTGWGDEFEDEDKEEKPEGPNPDEESDSDISLEYPLIIKDEEEIVAAIEEEEDRSKDYPALSKLYEELRPRIEEKGKKVVREERVLGATSATSGVYDVPLDTAMTPPAYAPATAQPERPTFEWTNWYNPWIKPKGGTFRRQDGNEYWTLPPAQLSTGAMFVIPNQLSMFDEVFLRWESLTKNYMAQQVFNSGQEKADFIENLLGEKEKLIWIAWRMVYQTEYTRLVNDAEGNEGIQNILSQIRRVFTLQDPTTGSTAVQDEAYRDLERLQCRDVKDITKFLNDYLRIAAKTGRMYIGTELSEKLWLKLPGDLGQRVKTEFDKAHPGVQVGVPPRILFTYKFLEKQCKEAAFQRSLKSLDFCKDFPIPGYYQPKQEQGGRHTIRRSRTYKGKPHDSHVRVEKKKYLRDRKCKCFLCGEEGHFAKECTREKRNIRRVAMFEAIELPEDHEVVSVDEGDPQSDGIYSVSDNEDTYQNELLEREVVFMMTTTGQKEYFLGKSGGYLPLKRVTKTQYKCEHDWNDGRTIQGHNYSTCTFCGMGIINRTHVHCPRCLLTSCSLCAPNYIDKELHVPKKLTGPSPVQRSLAQSQASHILWLEDQNAQLKREVEHWKNLYLKEIQPSLETAFQTLKPFGGGEKKPVEDFSKNTSGPSTSKLVIEKPKEKEEQNSPEEEFAFLPFSAQFENSEKEKSISPTKEANQDFLLNIQEEKETKAKVKNNLFNMEVTLEILGYDPIVVKAILDTGASVCCIDQDSIPAKLLEENSYVISFTGVNSVNQARKRLKTGKMRIGNNTFRIPFTYAFPMKIGREIQFIIGCNFIRSMQGGIRIEGNSLTFYKFLTTVETQTVAAMIEEEPMEEADYLAYLDEPTVKGPILSISAKLQPIIQQLKEQGFIGEDPLKHWQKNRVLCYLDIKNPDLTIQDKPLADLSPAQKENYKRHIDALLKIGVIRPSTSRHRTNAFIVHSGTIVDPVSGKETKGKERMVFNYKRLNDLTHKDQYSLPGIQSIIAKVSRAKIFSKFDLKAGFHQVAMHPESIPWTAFWVPQGLYEWLVMPFGLKNAPAIFQRKMDNCFKGTEGFIAVYIDDILVFSENEAQHEQHLGQMLEICKKHGLVLSPTKMKIGQKRIEFLGAIIDQGQVSLQENILKKICNVDIDSLTEKKKLRSWLGLLNYARPYMKDMGKLLGPLYAKVSPNGEKHFNKADRDLIKQILNLIRNLPPLDLPPAGAHIVIESDGCMSGWGGVCKWKPAKSDPKRTERICSHASGSFHPIKSTIDAEIHAVMNSLHKFRLYYISKETVTVRTDCQAIISFFNKSNQNKPSRIRWVNFCDYITGTGVEVEFEHIKGEDNLLADQLSRLVNLIILDLISTPLDHLDQALKEHQQKPSSWSQGILHQALQVLVSSVDTGKTTISMTENLEVEESHTSKKSAINRPTRNSKRRPEANFFTHSTSTQKFSALKPFGSSVTLPEITTGEISFP</sequence>
<evidence type="ECO:0000256" key="4">
    <source>
        <dbReference type="ARBA" id="ARBA00022695"/>
    </source>
</evidence>
<dbReference type="Pfam" id="PF00078">
    <property type="entry name" value="RVT_1"/>
    <property type="match status" value="1"/>
</dbReference>
<dbReference type="Gene3D" id="3.30.70.270">
    <property type="match status" value="1"/>
</dbReference>
<feature type="region of interest" description="Disordered" evidence="15">
    <location>
        <begin position="781"/>
        <end position="802"/>
    </location>
</feature>
<keyword evidence="4" id="KW-0548">Nucleotidyltransferase</keyword>
<keyword evidence="5" id="KW-0540">Nuclease</keyword>
<dbReference type="InterPro" id="IPR000477">
    <property type="entry name" value="RT_dom"/>
</dbReference>
<dbReference type="Gene3D" id="3.10.10.10">
    <property type="entry name" value="HIV Type 1 Reverse Transcriptase, subunit A, domain 1"/>
    <property type="match status" value="1"/>
</dbReference>
<dbReference type="GO" id="GO:0046718">
    <property type="term" value="P:symbiont entry into host cell"/>
    <property type="evidence" value="ECO:0007669"/>
    <property type="project" value="UniProtKB-KW"/>
</dbReference>
<dbReference type="SUPFAM" id="SSF57756">
    <property type="entry name" value="Retrovirus zinc finger-like domains"/>
    <property type="match status" value="1"/>
</dbReference>
<evidence type="ECO:0000256" key="7">
    <source>
        <dbReference type="ARBA" id="ARBA00022759"/>
    </source>
</evidence>
<dbReference type="PANTHER" id="PTHR33064:SF37">
    <property type="entry name" value="RIBONUCLEASE H"/>
    <property type="match status" value="1"/>
</dbReference>
<keyword evidence="2" id="KW-0645">Protease</keyword>
<name>A0A6G8IUT2_9VIRU</name>
<feature type="compositionally biased region" description="Acidic residues" evidence="15">
    <location>
        <begin position="430"/>
        <end position="439"/>
    </location>
</feature>
<dbReference type="Pfam" id="PF00098">
    <property type="entry name" value="zf-CCHC"/>
    <property type="match status" value="1"/>
</dbReference>
<feature type="region of interest" description="Disordered" evidence="15">
    <location>
        <begin position="1040"/>
        <end position="1077"/>
    </location>
</feature>
<keyword evidence="9" id="KW-0378">Hydrolase</keyword>
<dbReference type="GO" id="GO:0008270">
    <property type="term" value="F:zinc ion binding"/>
    <property type="evidence" value="ECO:0007669"/>
    <property type="project" value="UniProtKB-KW"/>
</dbReference>
<dbReference type="FunFam" id="3.10.10.10:FF:000007">
    <property type="entry name" value="Retrovirus-related Pol polyprotein from transposon 17.6-like Protein"/>
    <property type="match status" value="1"/>
</dbReference>
<feature type="compositionally biased region" description="Basic and acidic residues" evidence="15">
    <location>
        <begin position="1063"/>
        <end position="1073"/>
    </location>
</feature>
<dbReference type="SMR" id="A0A6G8IUT2"/>
<keyword evidence="10" id="KW-0862">Zinc</keyword>
<evidence type="ECO:0000259" key="17">
    <source>
        <dbReference type="PROSITE" id="PS50878"/>
    </source>
</evidence>
<feature type="compositionally biased region" description="Polar residues" evidence="15">
    <location>
        <begin position="1"/>
        <end position="18"/>
    </location>
</feature>
<evidence type="ECO:0000256" key="11">
    <source>
        <dbReference type="ARBA" id="ARBA00022842"/>
    </source>
</evidence>
<dbReference type="InterPro" id="IPR051320">
    <property type="entry name" value="Viral_Replic_Matur_Polypro"/>
</dbReference>
<dbReference type="GO" id="GO:0003676">
    <property type="term" value="F:nucleic acid binding"/>
    <property type="evidence" value="ECO:0007669"/>
    <property type="project" value="InterPro"/>
</dbReference>
<dbReference type="SUPFAM" id="SSF56672">
    <property type="entry name" value="DNA/RNA polymerases"/>
    <property type="match status" value="1"/>
</dbReference>
<dbReference type="GO" id="GO:0003964">
    <property type="term" value="F:RNA-directed DNA polymerase activity"/>
    <property type="evidence" value="ECO:0007669"/>
    <property type="project" value="UniProtKB-KW"/>
</dbReference>
<keyword evidence="7" id="KW-0255">Endonuclease</keyword>
<keyword evidence="11" id="KW-0460">Magnesium</keyword>
<dbReference type="GO" id="GO:0004190">
    <property type="term" value="F:aspartic-type endopeptidase activity"/>
    <property type="evidence" value="ECO:0007669"/>
    <property type="project" value="UniProtKB-KW"/>
</dbReference>
<feature type="domain" description="Reverse transcriptase" evidence="17">
    <location>
        <begin position="1359"/>
        <end position="1539"/>
    </location>
</feature>
<evidence type="ECO:0000256" key="13">
    <source>
        <dbReference type="ARBA" id="ARBA00023296"/>
    </source>
</evidence>
<feature type="compositionally biased region" description="Basic and acidic residues" evidence="15">
    <location>
        <begin position="1042"/>
        <end position="1051"/>
    </location>
</feature>
<dbReference type="EMBL" id="MN179342">
    <property type="protein sequence ID" value="QIM56922.1"/>
    <property type="molecule type" value="Genomic_DNA"/>
</dbReference>
<dbReference type="SMART" id="SM00343">
    <property type="entry name" value="ZnF_C2HC"/>
    <property type="match status" value="1"/>
</dbReference>
<dbReference type="InterPro" id="IPR018061">
    <property type="entry name" value="Retropepsins"/>
</dbReference>